<dbReference type="Gene3D" id="1.25.40.20">
    <property type="entry name" value="Ankyrin repeat-containing domain"/>
    <property type="match status" value="1"/>
</dbReference>
<dbReference type="Proteomes" id="UP000018467">
    <property type="component" value="Unassembled WGS sequence"/>
</dbReference>
<accession>A0A3B1JXN0</accession>
<feature type="region of interest" description="Disordered" evidence="4">
    <location>
        <begin position="82"/>
        <end position="108"/>
    </location>
</feature>
<dbReference type="InParanoid" id="A0A3B1JXN0"/>
<feature type="compositionally biased region" description="Acidic residues" evidence="4">
    <location>
        <begin position="42"/>
        <end position="56"/>
    </location>
</feature>
<evidence type="ECO:0000256" key="1">
    <source>
        <dbReference type="ARBA" id="ARBA00022737"/>
    </source>
</evidence>
<reference evidence="6" key="1">
    <citation type="submission" date="2013-03" db="EMBL/GenBank/DDBJ databases">
        <authorList>
            <person name="Jeffery W."/>
            <person name="Warren W."/>
            <person name="Wilson R.K."/>
        </authorList>
    </citation>
    <scope>NUCLEOTIDE SEQUENCE</scope>
    <source>
        <strain evidence="6">female</strain>
    </source>
</reference>
<dbReference type="Pfam" id="PF12796">
    <property type="entry name" value="Ank_2"/>
    <property type="match status" value="1"/>
</dbReference>
<dbReference type="PROSITE" id="PS50297">
    <property type="entry name" value="ANK_REP_REGION"/>
    <property type="match status" value="1"/>
</dbReference>
<dbReference type="SMART" id="SM00248">
    <property type="entry name" value="ANK"/>
    <property type="match status" value="4"/>
</dbReference>
<organism evidence="5 6">
    <name type="scientific">Astyanax mexicanus</name>
    <name type="common">Blind cave fish</name>
    <name type="synonym">Astyanax fasciatus mexicanus</name>
    <dbReference type="NCBI Taxonomy" id="7994"/>
    <lineage>
        <taxon>Eukaryota</taxon>
        <taxon>Metazoa</taxon>
        <taxon>Chordata</taxon>
        <taxon>Craniata</taxon>
        <taxon>Vertebrata</taxon>
        <taxon>Euteleostomi</taxon>
        <taxon>Actinopterygii</taxon>
        <taxon>Neopterygii</taxon>
        <taxon>Teleostei</taxon>
        <taxon>Ostariophysi</taxon>
        <taxon>Characiformes</taxon>
        <taxon>Characoidei</taxon>
        <taxon>Acestrorhamphidae</taxon>
        <taxon>Acestrorhamphinae</taxon>
        <taxon>Astyanax</taxon>
    </lineage>
</organism>
<feature type="repeat" description="ANK" evidence="3">
    <location>
        <begin position="184"/>
        <end position="216"/>
    </location>
</feature>
<feature type="repeat" description="ANK" evidence="3">
    <location>
        <begin position="219"/>
        <end position="251"/>
    </location>
</feature>
<keyword evidence="6" id="KW-1185">Reference proteome</keyword>
<evidence type="ECO:0000256" key="2">
    <source>
        <dbReference type="ARBA" id="ARBA00023043"/>
    </source>
</evidence>
<dbReference type="Pfam" id="PF00023">
    <property type="entry name" value="Ank"/>
    <property type="match status" value="1"/>
</dbReference>
<dbReference type="SUPFAM" id="SSF48403">
    <property type="entry name" value="Ankyrin repeat"/>
    <property type="match status" value="1"/>
</dbReference>
<feature type="region of interest" description="Disordered" evidence="4">
    <location>
        <begin position="6"/>
        <end position="66"/>
    </location>
</feature>
<feature type="region of interest" description="Disordered" evidence="4">
    <location>
        <begin position="497"/>
        <end position="517"/>
    </location>
</feature>
<dbReference type="GeneTree" id="ENSGT00500000044852"/>
<dbReference type="PROSITE" id="PS50088">
    <property type="entry name" value="ANK_REPEAT"/>
    <property type="match status" value="2"/>
</dbReference>
<protein>
    <submittedName>
        <fullName evidence="5">Ankyrin repeat domain 33B</fullName>
    </submittedName>
</protein>
<name>A0A3B1JXN0_ASTMX</name>
<reference evidence="6" key="2">
    <citation type="journal article" date="2014" name="Nat. Commun.">
        <title>The cavefish genome reveals candidate genes for eye loss.</title>
        <authorList>
            <person name="McGaugh S.E."/>
            <person name="Gross J.B."/>
            <person name="Aken B."/>
            <person name="Blin M."/>
            <person name="Borowsky R."/>
            <person name="Chalopin D."/>
            <person name="Hinaux H."/>
            <person name="Jeffery W.R."/>
            <person name="Keene A."/>
            <person name="Ma L."/>
            <person name="Minx P."/>
            <person name="Murphy D."/>
            <person name="O'Quin K.E."/>
            <person name="Retaux S."/>
            <person name="Rohner N."/>
            <person name="Searle S.M."/>
            <person name="Stahl B.A."/>
            <person name="Tabin C."/>
            <person name="Volff J.N."/>
            <person name="Yoshizawa M."/>
            <person name="Warren W.C."/>
        </authorList>
    </citation>
    <scope>NUCLEOTIDE SEQUENCE [LARGE SCALE GENOMIC DNA]</scope>
    <source>
        <strain evidence="6">female</strain>
    </source>
</reference>
<dbReference type="InterPro" id="IPR036770">
    <property type="entry name" value="Ankyrin_rpt-contain_sf"/>
</dbReference>
<evidence type="ECO:0000256" key="4">
    <source>
        <dbReference type="SAM" id="MobiDB-lite"/>
    </source>
</evidence>
<reference evidence="5" key="4">
    <citation type="submission" date="2025-09" db="UniProtKB">
        <authorList>
            <consortium name="Ensembl"/>
        </authorList>
    </citation>
    <scope>IDENTIFICATION</scope>
</reference>
<keyword evidence="2 3" id="KW-0040">ANK repeat</keyword>
<evidence type="ECO:0000313" key="5">
    <source>
        <dbReference type="Ensembl" id="ENSAMXP00000046114.1"/>
    </source>
</evidence>
<sequence length="517" mass="58726">MVLITGDCTGGGLPLVQDQNSTSHGQVGACRAFEASSVQISSDEEKDDLSDTDSDDNDHTYYDDEDDDDVYQEFEELDFSQFSDTKSNASDDSFYPPDDSPVRYYYRTPSPQTPEPISFFKACSNNNPILVKVMIRQGVTEEEVREVDKNNRTGLIVACYQGYVDVVIALAQCPHVNVNWQDNEGNTALMTASQAGHIMITHYLLNYFSGLDIERRNCHGFTAVMKAAMQGRAECVRALMLSGADPDARDFGRKLTAREWALFTGRHETARTILRLMAQPCAEQFCDSYRMEWPALKELVEKAQEPKSCWRKLTERACTAFVFRKKTDPLEEGVLDYMVRMTTALSSPFVATACHTVCPGSPPCLGKRRPAVPDILRKQRLDELRSLGQRAERLSNYKRLFQNSRVLLVPKKRERRASLQPTMLHDVALASSVALRRSSLLPLHMMRRSSVRPGIVVPKVRLCKAPTPTYMPEKIRHKGNKDPQHLQVPKWKYKALKEQRKQAEQDNKLRVPVLRKR</sequence>
<dbReference type="PANTHER" id="PTHR24173">
    <property type="entry name" value="ANKYRIN REPEAT CONTAINING"/>
    <property type="match status" value="1"/>
</dbReference>
<dbReference type="AlphaFoldDB" id="A0A3B1JXN0"/>
<proteinExistence type="predicted"/>
<dbReference type="Ensembl" id="ENSAMXT00000036768.1">
    <property type="protein sequence ID" value="ENSAMXP00000046114.1"/>
    <property type="gene ID" value="ENSAMXG00000032907.1"/>
</dbReference>
<feature type="compositionally biased region" description="Basic and acidic residues" evidence="4">
    <location>
        <begin position="497"/>
        <end position="509"/>
    </location>
</feature>
<dbReference type="PANTHER" id="PTHR24173:SF91">
    <property type="entry name" value="ANKYRIN REPEAT DOMAIN-CONTAINING PROTEIN 33B"/>
    <property type="match status" value="1"/>
</dbReference>
<dbReference type="InterPro" id="IPR002110">
    <property type="entry name" value="Ankyrin_rpt"/>
</dbReference>
<evidence type="ECO:0000256" key="3">
    <source>
        <dbReference type="PROSITE-ProRule" id="PRU00023"/>
    </source>
</evidence>
<reference evidence="5" key="3">
    <citation type="submission" date="2025-08" db="UniProtKB">
        <authorList>
            <consortium name="Ensembl"/>
        </authorList>
    </citation>
    <scope>IDENTIFICATION</scope>
</reference>
<evidence type="ECO:0000313" key="6">
    <source>
        <dbReference type="Proteomes" id="UP000018467"/>
    </source>
</evidence>
<dbReference type="STRING" id="7994.ENSAMXP00000046114"/>
<keyword evidence="1" id="KW-0677">Repeat</keyword>